<name>A0A6V7UY62_MELEN</name>
<organism evidence="1 2">
    <name type="scientific">Meloidogyne enterolobii</name>
    <name type="common">Root-knot nematode worm</name>
    <name type="synonym">Meloidogyne mayaguensis</name>
    <dbReference type="NCBI Taxonomy" id="390850"/>
    <lineage>
        <taxon>Eukaryota</taxon>
        <taxon>Metazoa</taxon>
        <taxon>Ecdysozoa</taxon>
        <taxon>Nematoda</taxon>
        <taxon>Chromadorea</taxon>
        <taxon>Rhabditida</taxon>
        <taxon>Tylenchina</taxon>
        <taxon>Tylenchomorpha</taxon>
        <taxon>Tylenchoidea</taxon>
        <taxon>Meloidogynidae</taxon>
        <taxon>Meloidogyninae</taxon>
        <taxon>Meloidogyne</taxon>
    </lineage>
</organism>
<reference evidence="1 2" key="1">
    <citation type="submission" date="2020-08" db="EMBL/GenBank/DDBJ databases">
        <authorList>
            <person name="Koutsovoulos G."/>
            <person name="Danchin GJ E."/>
        </authorList>
    </citation>
    <scope>NUCLEOTIDE SEQUENCE [LARGE SCALE GENOMIC DNA]</scope>
</reference>
<accession>A0A6V7UY62</accession>
<dbReference type="Proteomes" id="UP000580250">
    <property type="component" value="Unassembled WGS sequence"/>
</dbReference>
<evidence type="ECO:0000313" key="1">
    <source>
        <dbReference type="EMBL" id="CAD2167582.1"/>
    </source>
</evidence>
<dbReference type="AlphaFoldDB" id="A0A6V7UY62"/>
<proteinExistence type="predicted"/>
<evidence type="ECO:0000313" key="2">
    <source>
        <dbReference type="Proteomes" id="UP000580250"/>
    </source>
</evidence>
<dbReference type="EMBL" id="CAJEWN010000129">
    <property type="protein sequence ID" value="CAD2167582.1"/>
    <property type="molecule type" value="Genomic_DNA"/>
</dbReference>
<sequence length="69" mass="8596">MFGQVDIRENCKLIFVNFGSTLKLTFLSWIQFHFCCWHIRQTLPQGFWFWRRWALFQFNINFVSNRQFV</sequence>
<protein>
    <submittedName>
        <fullName evidence="1">Uncharacterized protein</fullName>
    </submittedName>
</protein>
<gene>
    <name evidence="1" type="ORF">MENT_LOCUS18882</name>
</gene>
<comment type="caution">
    <text evidence="1">The sequence shown here is derived from an EMBL/GenBank/DDBJ whole genome shotgun (WGS) entry which is preliminary data.</text>
</comment>